<dbReference type="Pfam" id="PF11028">
    <property type="entry name" value="TMEM260-like"/>
    <property type="match status" value="1"/>
</dbReference>
<comment type="caution">
    <text evidence="2">The sequence shown here is derived from an EMBL/GenBank/DDBJ whole genome shotgun (WGS) entry which is preliminary data.</text>
</comment>
<keyword evidence="1" id="KW-1133">Transmembrane helix</keyword>
<feature type="transmembrane region" description="Helical" evidence="1">
    <location>
        <begin position="108"/>
        <end position="127"/>
    </location>
</feature>
<feature type="transmembrane region" description="Helical" evidence="1">
    <location>
        <begin position="139"/>
        <end position="161"/>
    </location>
</feature>
<feature type="transmembrane region" description="Helical" evidence="1">
    <location>
        <begin position="251"/>
        <end position="271"/>
    </location>
</feature>
<dbReference type="Proteomes" id="UP000178450">
    <property type="component" value="Unassembled WGS sequence"/>
</dbReference>
<keyword evidence="1" id="KW-0472">Membrane</keyword>
<sequence>MFQDIWAADSGDIVSAIYNRGSIHPPGFPIYYLIGFIFRLIPFGTAAQKIGAMSSLFGVLTLISLFFITKNLAKQLKFKTSGLIDQLVPIVYLGFSYLFLIYSLVPEIYTLSIFIISLNSFFLLRFLNNRQERDHRLFWMTFLIGVLFHYVIMLSLLVYLFFQRHRFNQVINFFKKNKLLLFFYLVLALLPYFFYYLIWNENSLIYWERHNFLGLWRLLTRAQYGFFSTSLGSYQSFFSKFGNLQFYLNSLVNNFTVIGVGLAIIGIIVIIKSYWRQYLPLIFLWLLYGPLLIFYTDVSLYSDFSKGVLERYFLLSFIFMPIFIFVGYQGFFNVVRHLLTRFILKQALAKLIYRGIWLIVLIMIPILFSLKNILFISLLSQNTYFKQHANNYLSQLPKNSLLLMGRDMDLFPVQYYHSVLKVRPDIILVSLSHLYKPNYQRVLKHNYPDLYIPSLNSDKIGHQFIKLNLAKRRIFTNTYIGNPQFRLTGFGLLDEITLQSQNKPTGALPKLNLDFLKKSQSIYPIYFYKELQSFYAKHFYGLALKYKKQNRLTLSLKNAEIGYSINQGHHDLNVLYALSLSRAGQCDQAQTILLKDFSYQKISETALVLSKLMVSCYQNRQGYEYWAQQYRLLQ</sequence>
<evidence type="ECO:0000313" key="2">
    <source>
        <dbReference type="EMBL" id="OGK66312.1"/>
    </source>
</evidence>
<feature type="transmembrane region" description="Helical" evidence="1">
    <location>
        <begin position="356"/>
        <end position="379"/>
    </location>
</feature>
<feature type="transmembrane region" description="Helical" evidence="1">
    <location>
        <begin position="278"/>
        <end position="296"/>
    </location>
</feature>
<protein>
    <recommendedName>
        <fullName evidence="4">Glycosyltransferase RgtA/B/C/D-like domain-containing protein</fullName>
    </recommendedName>
</protein>
<dbReference type="PANTHER" id="PTHR16214">
    <property type="entry name" value="TRANSMEMBRANE PROTEIN 260"/>
    <property type="match status" value="1"/>
</dbReference>
<evidence type="ECO:0000313" key="3">
    <source>
        <dbReference type="Proteomes" id="UP000178450"/>
    </source>
</evidence>
<feature type="transmembrane region" description="Helical" evidence="1">
    <location>
        <begin position="312"/>
        <end position="335"/>
    </location>
</feature>
<dbReference type="InterPro" id="IPR052724">
    <property type="entry name" value="GT117_domain-containing"/>
</dbReference>
<feature type="transmembrane region" description="Helical" evidence="1">
    <location>
        <begin position="50"/>
        <end position="69"/>
    </location>
</feature>
<keyword evidence="1" id="KW-0812">Transmembrane</keyword>
<dbReference type="PANTHER" id="PTHR16214:SF3">
    <property type="entry name" value="TRANSMEMBRANE PROTEIN 260"/>
    <property type="match status" value="1"/>
</dbReference>
<evidence type="ECO:0000256" key="1">
    <source>
        <dbReference type="SAM" id="Phobius"/>
    </source>
</evidence>
<gene>
    <name evidence="2" type="ORF">A2209_02050</name>
</gene>
<organism evidence="2 3">
    <name type="scientific">Candidatus Roizmanbacteria bacterium RIFOXYA1_FULL_41_12</name>
    <dbReference type="NCBI Taxonomy" id="1802082"/>
    <lineage>
        <taxon>Bacteria</taxon>
        <taxon>Candidatus Roizmaniibacteriota</taxon>
    </lineage>
</organism>
<dbReference type="EMBL" id="MGBG01000008">
    <property type="protein sequence ID" value="OGK66312.1"/>
    <property type="molecule type" value="Genomic_DNA"/>
</dbReference>
<feature type="transmembrane region" description="Helical" evidence="1">
    <location>
        <begin position="28"/>
        <end position="44"/>
    </location>
</feature>
<feature type="transmembrane region" description="Helical" evidence="1">
    <location>
        <begin position="181"/>
        <end position="199"/>
    </location>
</feature>
<reference evidence="2 3" key="1">
    <citation type="journal article" date="2016" name="Nat. Commun.">
        <title>Thousands of microbial genomes shed light on interconnected biogeochemical processes in an aquifer system.</title>
        <authorList>
            <person name="Anantharaman K."/>
            <person name="Brown C.T."/>
            <person name="Hug L.A."/>
            <person name="Sharon I."/>
            <person name="Castelle C.J."/>
            <person name="Probst A.J."/>
            <person name="Thomas B.C."/>
            <person name="Singh A."/>
            <person name="Wilkins M.J."/>
            <person name="Karaoz U."/>
            <person name="Brodie E.L."/>
            <person name="Williams K.H."/>
            <person name="Hubbard S.S."/>
            <person name="Banfield J.F."/>
        </authorList>
    </citation>
    <scope>NUCLEOTIDE SEQUENCE [LARGE SCALE GENOMIC DNA]</scope>
</reference>
<proteinExistence type="predicted"/>
<accession>A0A1F7KEN4</accession>
<dbReference type="InterPro" id="IPR021280">
    <property type="entry name" value="TMEM260-like"/>
</dbReference>
<name>A0A1F7KEN4_9BACT</name>
<dbReference type="AlphaFoldDB" id="A0A1F7KEN4"/>
<evidence type="ECO:0008006" key="4">
    <source>
        <dbReference type="Google" id="ProtNLM"/>
    </source>
</evidence>
<feature type="transmembrane region" description="Helical" evidence="1">
    <location>
        <begin position="81"/>
        <end position="102"/>
    </location>
</feature>